<dbReference type="PANTHER" id="PTHR48090:SF8">
    <property type="entry name" value="GLYCOSYLTRANSFERASE CSBB-RELATED"/>
    <property type="match status" value="1"/>
</dbReference>
<evidence type="ECO:0000259" key="2">
    <source>
        <dbReference type="Pfam" id="PF00535"/>
    </source>
</evidence>
<keyword evidence="1" id="KW-0812">Transmembrane</keyword>
<dbReference type="GO" id="GO:0005886">
    <property type="term" value="C:plasma membrane"/>
    <property type="evidence" value="ECO:0007669"/>
    <property type="project" value="TreeGrafter"/>
</dbReference>
<dbReference type="AlphaFoldDB" id="A0A7G9T554"/>
<dbReference type="InterPro" id="IPR050256">
    <property type="entry name" value="Glycosyltransferase_2"/>
</dbReference>
<dbReference type="InterPro" id="IPR029044">
    <property type="entry name" value="Nucleotide-diphossugar_trans"/>
</dbReference>
<dbReference type="Gene3D" id="3.90.550.10">
    <property type="entry name" value="Spore Coat Polysaccharide Biosynthesis Protein SpsA, Chain A"/>
    <property type="match status" value="1"/>
</dbReference>
<evidence type="ECO:0000313" key="3">
    <source>
        <dbReference type="EMBL" id="QNN75229.1"/>
    </source>
</evidence>
<evidence type="ECO:0000313" key="4">
    <source>
        <dbReference type="Proteomes" id="UP000515800"/>
    </source>
</evidence>
<dbReference type="EMBL" id="CP060724">
    <property type="protein sequence ID" value="QNN75229.1"/>
    <property type="molecule type" value="Genomic_DNA"/>
</dbReference>
<organism evidence="3 4">
    <name type="scientific">Weissella diestrammenae</name>
    <dbReference type="NCBI Taxonomy" id="1162633"/>
    <lineage>
        <taxon>Bacteria</taxon>
        <taxon>Bacillati</taxon>
        <taxon>Bacillota</taxon>
        <taxon>Bacilli</taxon>
        <taxon>Lactobacillales</taxon>
        <taxon>Lactobacillaceae</taxon>
        <taxon>Weissella</taxon>
    </lineage>
</organism>
<dbReference type="Pfam" id="PF00535">
    <property type="entry name" value="Glycos_transf_2"/>
    <property type="match status" value="1"/>
</dbReference>
<sequence length="309" mass="34777">MKLSIIIPVLNEQESIPLFYSAVTQIQSEQLSDIEFEYWFIDDGSTDDTILAIKSLQSTDSDVHYVSFSRNFGKEAALFCGLQYATGDYVAVMDVDLQDPPALLPDMLAGVISGEWDVVGTRRKTRNGEPKIRAWFSELFYKIVNHTSDNHIVEGARDYRVMTRQVVNAILSMNEYNRFSKGIFTWVGFKQKYIAYENKARVAGKTSWQFLNLFKYSIDGIVAFSQTPLVIVSILGLVTFLLSVIGAIFVFIRAIVVPNTSAFGWPSMVVIMLGLGGVQLLSLGIVGQYISKIYLEVKKRPLYLIKDSE</sequence>
<dbReference type="KEGG" id="wdi:H9L19_07650"/>
<evidence type="ECO:0000256" key="1">
    <source>
        <dbReference type="SAM" id="Phobius"/>
    </source>
</evidence>
<dbReference type="PANTHER" id="PTHR48090">
    <property type="entry name" value="UNDECAPRENYL-PHOSPHATE 4-DEOXY-4-FORMAMIDO-L-ARABINOSE TRANSFERASE-RELATED"/>
    <property type="match status" value="1"/>
</dbReference>
<protein>
    <submittedName>
        <fullName evidence="3">Glycosyltransferase family 2 protein</fullName>
    </submittedName>
</protein>
<name>A0A7G9T554_9LACO</name>
<dbReference type="CDD" id="cd04187">
    <property type="entry name" value="DPM1_like_bac"/>
    <property type="match status" value="1"/>
</dbReference>
<accession>A0A7G9T554</accession>
<dbReference type="Proteomes" id="UP000515800">
    <property type="component" value="Chromosome"/>
</dbReference>
<reference evidence="3 4" key="1">
    <citation type="submission" date="2020-08" db="EMBL/GenBank/DDBJ databases">
        <title>Genome sequence of Weissella diestrammenae KACC 16890T.</title>
        <authorList>
            <person name="Hyun D.-W."/>
            <person name="Bae J.-W."/>
        </authorList>
    </citation>
    <scope>NUCLEOTIDE SEQUENCE [LARGE SCALE GENOMIC DNA]</scope>
    <source>
        <strain evidence="3 4">KACC 16890</strain>
    </source>
</reference>
<dbReference type="SUPFAM" id="SSF53448">
    <property type="entry name" value="Nucleotide-diphospho-sugar transferases"/>
    <property type="match status" value="1"/>
</dbReference>
<feature type="transmembrane region" description="Helical" evidence="1">
    <location>
        <begin position="229"/>
        <end position="256"/>
    </location>
</feature>
<keyword evidence="1" id="KW-0472">Membrane</keyword>
<keyword evidence="3" id="KW-0808">Transferase</keyword>
<proteinExistence type="predicted"/>
<keyword evidence="1" id="KW-1133">Transmembrane helix</keyword>
<feature type="domain" description="Glycosyltransferase 2-like" evidence="2">
    <location>
        <begin position="4"/>
        <end position="169"/>
    </location>
</feature>
<dbReference type="RefSeq" id="WP_187529063.1">
    <property type="nucleotide sequence ID" value="NZ_CP060724.1"/>
</dbReference>
<keyword evidence="4" id="KW-1185">Reference proteome</keyword>
<gene>
    <name evidence="3" type="ORF">H9L19_07650</name>
</gene>
<dbReference type="InterPro" id="IPR001173">
    <property type="entry name" value="Glyco_trans_2-like"/>
</dbReference>
<feature type="transmembrane region" description="Helical" evidence="1">
    <location>
        <begin position="268"/>
        <end position="290"/>
    </location>
</feature>
<dbReference type="GO" id="GO:0016740">
    <property type="term" value="F:transferase activity"/>
    <property type="evidence" value="ECO:0007669"/>
    <property type="project" value="UniProtKB-KW"/>
</dbReference>